<dbReference type="AlphaFoldDB" id="A0A8C1CLQ9"/>
<keyword evidence="11" id="KW-0732">Signal</keyword>
<reference evidence="13" key="1">
    <citation type="submission" date="2025-08" db="UniProtKB">
        <authorList>
            <consortium name="Ensembl"/>
        </authorList>
    </citation>
    <scope>IDENTIFICATION</scope>
</reference>
<feature type="domain" description="Ig-like" evidence="12">
    <location>
        <begin position="474"/>
        <end position="557"/>
    </location>
</feature>
<feature type="signal peptide" evidence="11">
    <location>
        <begin position="1"/>
        <end position="25"/>
    </location>
</feature>
<evidence type="ECO:0000256" key="6">
    <source>
        <dbReference type="ARBA" id="ARBA00023157"/>
    </source>
</evidence>
<dbReference type="InterPro" id="IPR036179">
    <property type="entry name" value="Ig-like_dom_sf"/>
</dbReference>
<evidence type="ECO:0000256" key="5">
    <source>
        <dbReference type="ARBA" id="ARBA00023136"/>
    </source>
</evidence>
<dbReference type="SMART" id="SM00408">
    <property type="entry name" value="IGc2"/>
    <property type="match status" value="3"/>
</dbReference>
<reference evidence="13" key="2">
    <citation type="submission" date="2025-09" db="UniProtKB">
        <authorList>
            <consortium name="Ensembl"/>
        </authorList>
    </citation>
    <scope>IDENTIFICATION</scope>
</reference>
<comment type="subcellular location">
    <subcellularLocation>
        <location evidence="1">Membrane</location>
        <topology evidence="1">Single-pass type I membrane protein</topology>
    </subcellularLocation>
</comment>
<evidence type="ECO:0000256" key="3">
    <source>
        <dbReference type="ARBA" id="ARBA00022737"/>
    </source>
</evidence>
<keyword evidence="7" id="KW-0325">Glycoprotein</keyword>
<feature type="compositionally biased region" description="Basic and acidic residues" evidence="9">
    <location>
        <begin position="555"/>
        <end position="564"/>
    </location>
</feature>
<feature type="region of interest" description="Disordered" evidence="9">
    <location>
        <begin position="555"/>
        <end position="576"/>
    </location>
</feature>
<keyword evidence="3" id="KW-0677">Repeat</keyword>
<dbReference type="OMA" id="CTVEYTM"/>
<feature type="domain" description="Ig-like" evidence="12">
    <location>
        <begin position="300"/>
        <end position="381"/>
    </location>
</feature>
<keyword evidence="6" id="KW-1015">Disulfide bond</keyword>
<evidence type="ECO:0000256" key="9">
    <source>
        <dbReference type="SAM" id="MobiDB-lite"/>
    </source>
</evidence>
<sequence>MEKAMLGRFGICCTLLVVALQVCLASVMVKVTPEVEVIKGETAKLPCSYTTSAPASAVVQWLIVSSQMTLYYENIPLFSYDIFFCFAFLLAKCCTALMYMCFHHPQEVAGARKQIAFKSPQGFGVDPGTTMTDRLTMEDDLSLTISKVMVEDERIYICQVSAGTVGFSEDKTQVKVFFAPEKPTITGNNQAITVSSETDTSSEVGKCISRNAYPQPRIIWFKDATPLPEVKDQKEKTYMIPSVVKEASGLYTMTSTLFMQPVKADAKSVFHCTVEYSMPNNQIKQESSDKFNLSLLYSTETVFFKLKNQGPVKEGDDVLMECETDGNPQPEFEFYKEDTRLEGLKGTLKVKRVTRKDAGIYKCDALDFDAEDGVELMKTLSLNVHYLDPVSVTPEGPLLAAKGDTVELQCKTKSSDEYTLQWKKDSKELSQTGVLTLQSVTLADAGVYLCVGAVPSVPGLRKQANVTLTVTGAPEIAAPLNGFVDKEGGMVTLNCSALGHPAPQFTWKPSGKESVTVVGDKVISTVTLEASAAVLKDGVICEAYNKHGIDSKNFKVSIKSDPDKSSNPNAANRAEKQQGGSSAVVIAVVVCVLLLLLLVALLFFLSKKGKLSCGKKDKKDMASGEVKGGIVVEMKSSEKGNEEAGLLNKPHAEQ</sequence>
<dbReference type="InterPro" id="IPR003598">
    <property type="entry name" value="Ig_sub2"/>
</dbReference>
<keyword evidence="8" id="KW-0393">Immunoglobulin domain</keyword>
<dbReference type="CDD" id="cd00096">
    <property type="entry name" value="Ig"/>
    <property type="match status" value="1"/>
</dbReference>
<proteinExistence type="predicted"/>
<protein>
    <recommendedName>
        <fullName evidence="12">Ig-like domain-containing protein</fullName>
    </recommendedName>
</protein>
<dbReference type="SUPFAM" id="SSF48726">
    <property type="entry name" value="Immunoglobulin"/>
    <property type="match status" value="5"/>
</dbReference>
<evidence type="ECO:0000256" key="1">
    <source>
        <dbReference type="ARBA" id="ARBA00004479"/>
    </source>
</evidence>
<feature type="domain" description="Ig-like" evidence="12">
    <location>
        <begin position="25"/>
        <end position="175"/>
    </location>
</feature>
<evidence type="ECO:0000256" key="11">
    <source>
        <dbReference type="SAM" id="SignalP"/>
    </source>
</evidence>
<dbReference type="PANTHER" id="PTHR11973">
    <property type="entry name" value="CELL SURFACE GLYCOPROTEIN MUC18-RELATED"/>
    <property type="match status" value="1"/>
</dbReference>
<dbReference type="Proteomes" id="UP001108240">
    <property type="component" value="Unplaced"/>
</dbReference>
<evidence type="ECO:0000256" key="10">
    <source>
        <dbReference type="SAM" id="Phobius"/>
    </source>
</evidence>
<feature type="domain" description="Ig-like" evidence="12">
    <location>
        <begin position="183"/>
        <end position="288"/>
    </location>
</feature>
<dbReference type="GO" id="GO:0005886">
    <property type="term" value="C:plasma membrane"/>
    <property type="evidence" value="ECO:0007669"/>
    <property type="project" value="TreeGrafter"/>
</dbReference>
<feature type="region of interest" description="Disordered" evidence="9">
    <location>
        <begin position="633"/>
        <end position="654"/>
    </location>
</feature>
<evidence type="ECO:0000313" key="13">
    <source>
        <dbReference type="Ensembl" id="ENSCCRP00000050008.2"/>
    </source>
</evidence>
<evidence type="ECO:0000259" key="12">
    <source>
        <dbReference type="PROSITE" id="PS50835"/>
    </source>
</evidence>
<accession>A0A8C1CLQ9</accession>
<dbReference type="SMART" id="SM00409">
    <property type="entry name" value="IG"/>
    <property type="match status" value="4"/>
</dbReference>
<dbReference type="Ensembl" id="ENSCCRT00000054168.2">
    <property type="protein sequence ID" value="ENSCCRP00000050008.2"/>
    <property type="gene ID" value="ENSCCRG00000026697.2"/>
</dbReference>
<keyword evidence="14" id="KW-1185">Reference proteome</keyword>
<dbReference type="Pfam" id="PF13927">
    <property type="entry name" value="Ig_3"/>
    <property type="match status" value="2"/>
</dbReference>
<feature type="domain" description="Ig-like" evidence="12">
    <location>
        <begin position="389"/>
        <end position="467"/>
    </location>
</feature>
<organism evidence="13 14">
    <name type="scientific">Cyprinus carpio carpio</name>
    <dbReference type="NCBI Taxonomy" id="630221"/>
    <lineage>
        <taxon>Eukaryota</taxon>
        <taxon>Metazoa</taxon>
        <taxon>Chordata</taxon>
        <taxon>Craniata</taxon>
        <taxon>Vertebrata</taxon>
        <taxon>Euteleostomi</taxon>
        <taxon>Actinopterygii</taxon>
        <taxon>Neopterygii</taxon>
        <taxon>Teleostei</taxon>
        <taxon>Ostariophysi</taxon>
        <taxon>Cypriniformes</taxon>
        <taxon>Cyprinidae</taxon>
        <taxon>Cyprininae</taxon>
        <taxon>Cyprinus</taxon>
    </lineage>
</organism>
<evidence type="ECO:0000256" key="7">
    <source>
        <dbReference type="ARBA" id="ARBA00023180"/>
    </source>
</evidence>
<dbReference type="InterPro" id="IPR013783">
    <property type="entry name" value="Ig-like_fold"/>
</dbReference>
<keyword evidence="5 10" id="KW-0472">Membrane</keyword>
<dbReference type="PROSITE" id="PS50835">
    <property type="entry name" value="IG_LIKE"/>
    <property type="match status" value="5"/>
</dbReference>
<evidence type="ECO:0000256" key="4">
    <source>
        <dbReference type="ARBA" id="ARBA00022989"/>
    </source>
</evidence>
<keyword evidence="2 10" id="KW-0812">Transmembrane</keyword>
<evidence type="ECO:0000313" key="14">
    <source>
        <dbReference type="Proteomes" id="UP001108240"/>
    </source>
</evidence>
<dbReference type="InterPro" id="IPR007110">
    <property type="entry name" value="Ig-like_dom"/>
</dbReference>
<dbReference type="GeneTree" id="ENSGT00940000161038"/>
<dbReference type="InterPro" id="IPR013162">
    <property type="entry name" value="CD80_C2-set"/>
</dbReference>
<keyword evidence="4 10" id="KW-1133">Transmembrane helix</keyword>
<dbReference type="InterPro" id="IPR051116">
    <property type="entry name" value="Surface_Rcpt/Adhesion_Mol"/>
</dbReference>
<dbReference type="PANTHER" id="PTHR11973:SF18">
    <property type="entry name" value="CELL SURFACE GLYCOPROTEIN MUC18"/>
    <property type="match status" value="1"/>
</dbReference>
<feature type="chain" id="PRO_5039933896" description="Ig-like domain-containing protein" evidence="11">
    <location>
        <begin position="26"/>
        <end position="654"/>
    </location>
</feature>
<evidence type="ECO:0000256" key="8">
    <source>
        <dbReference type="ARBA" id="ARBA00023319"/>
    </source>
</evidence>
<feature type="transmembrane region" description="Helical" evidence="10">
    <location>
        <begin position="583"/>
        <end position="605"/>
    </location>
</feature>
<dbReference type="GO" id="GO:0005055">
    <property type="term" value="F:laminin receptor activity"/>
    <property type="evidence" value="ECO:0007669"/>
    <property type="project" value="TreeGrafter"/>
</dbReference>
<dbReference type="InterPro" id="IPR003599">
    <property type="entry name" value="Ig_sub"/>
</dbReference>
<evidence type="ECO:0000256" key="2">
    <source>
        <dbReference type="ARBA" id="ARBA00022692"/>
    </source>
</evidence>
<name>A0A8C1CLQ9_CYPCA</name>
<dbReference type="Pfam" id="PF08205">
    <property type="entry name" value="C2-set_2"/>
    <property type="match status" value="1"/>
</dbReference>
<dbReference type="Gene3D" id="2.60.40.10">
    <property type="entry name" value="Immunoglobulins"/>
    <property type="match status" value="6"/>
</dbReference>